<name>A0ABX3X8G0_9BRAD</name>
<dbReference type="Proteomes" id="UP000193884">
    <property type="component" value="Unassembled WGS sequence"/>
</dbReference>
<feature type="compositionally biased region" description="Basic residues" evidence="1">
    <location>
        <begin position="56"/>
        <end position="67"/>
    </location>
</feature>
<protein>
    <recommendedName>
        <fullName evidence="4">Transposase</fullName>
    </recommendedName>
</protein>
<comment type="caution">
    <text evidence="2">The sequence shown here is derived from an EMBL/GenBank/DDBJ whole genome shotgun (WGS) entry which is preliminary data.</text>
</comment>
<evidence type="ECO:0000256" key="1">
    <source>
        <dbReference type="SAM" id="MobiDB-lite"/>
    </source>
</evidence>
<organism evidence="2 3">
    <name type="scientific">Bradyrhizobium canariense</name>
    <dbReference type="NCBI Taxonomy" id="255045"/>
    <lineage>
        <taxon>Bacteria</taxon>
        <taxon>Pseudomonadati</taxon>
        <taxon>Pseudomonadota</taxon>
        <taxon>Alphaproteobacteria</taxon>
        <taxon>Hyphomicrobiales</taxon>
        <taxon>Nitrobacteraceae</taxon>
        <taxon>Bradyrhizobium</taxon>
    </lineage>
</organism>
<keyword evidence="3" id="KW-1185">Reference proteome</keyword>
<accession>A0ABX3X8G0</accession>
<proteinExistence type="predicted"/>
<evidence type="ECO:0008006" key="4">
    <source>
        <dbReference type="Google" id="ProtNLM"/>
    </source>
</evidence>
<reference evidence="2 3" key="1">
    <citation type="submission" date="2017-03" db="EMBL/GenBank/DDBJ databases">
        <title>Whole genome sequences of fourteen strains of Bradyrhizobium canariense and one strain of Bradyrhizobium japonicum isolated from Lupinus (Papilionoideae: Genisteae) species in Algeria.</title>
        <authorList>
            <person name="Crovadore J."/>
            <person name="Chekireb D."/>
            <person name="Brachmann A."/>
            <person name="Chablais R."/>
            <person name="Cochard B."/>
            <person name="Lefort F."/>
        </authorList>
    </citation>
    <scope>NUCLEOTIDE SEQUENCE [LARGE SCALE GENOMIC DNA]</scope>
    <source>
        <strain evidence="2 3">UBMAN05</strain>
    </source>
</reference>
<sequence length="77" mass="9046">MPAEDDRTFLTRRFEKLLTEKAASSRSHRYRKRPGFVPVVELKRYTSRVLKAKAFHKRSLHRSRRVHQAASKTVVPA</sequence>
<feature type="region of interest" description="Disordered" evidence="1">
    <location>
        <begin position="56"/>
        <end position="77"/>
    </location>
</feature>
<gene>
    <name evidence="2" type="ORF">BST63_06370</name>
</gene>
<evidence type="ECO:0000313" key="3">
    <source>
        <dbReference type="Proteomes" id="UP000193884"/>
    </source>
</evidence>
<dbReference type="EMBL" id="NAFK01000138">
    <property type="protein sequence ID" value="OSJ33031.1"/>
    <property type="molecule type" value="Genomic_DNA"/>
</dbReference>
<evidence type="ECO:0000313" key="2">
    <source>
        <dbReference type="EMBL" id="OSJ33031.1"/>
    </source>
</evidence>